<evidence type="ECO:0000256" key="6">
    <source>
        <dbReference type="ARBA" id="ARBA00022679"/>
    </source>
</evidence>
<keyword evidence="13" id="KW-0472">Membrane</keyword>
<dbReference type="InterPro" id="IPR035965">
    <property type="entry name" value="PAS-like_dom_sf"/>
</dbReference>
<dbReference type="EMBL" id="JBHSFN010000017">
    <property type="protein sequence ID" value="MFC4589573.1"/>
    <property type="molecule type" value="Genomic_DNA"/>
</dbReference>
<keyword evidence="5" id="KW-0597">Phosphoprotein</keyword>
<dbReference type="SMART" id="SM00388">
    <property type="entry name" value="HisKA"/>
    <property type="match status" value="1"/>
</dbReference>
<dbReference type="Gene3D" id="3.30.450.20">
    <property type="entry name" value="PAS domain"/>
    <property type="match status" value="1"/>
</dbReference>
<dbReference type="Proteomes" id="UP001595891">
    <property type="component" value="Unassembled WGS sequence"/>
</dbReference>
<protein>
    <recommendedName>
        <fullName evidence="14">Sensor-like histidine kinase SenX3</fullName>
        <ecNumber evidence="4">2.7.13.3</ecNumber>
    </recommendedName>
</protein>
<dbReference type="CDD" id="cd00082">
    <property type="entry name" value="HisKA"/>
    <property type="match status" value="1"/>
</dbReference>
<dbReference type="InterPro" id="IPR004358">
    <property type="entry name" value="Sig_transdc_His_kin-like_C"/>
</dbReference>
<dbReference type="Pfam" id="PF00512">
    <property type="entry name" value="HisKA"/>
    <property type="match status" value="1"/>
</dbReference>
<comment type="caution">
    <text evidence="16">The sequence shown here is derived from an EMBL/GenBank/DDBJ whole genome shotgun (WGS) entry which is preliminary data.</text>
</comment>
<dbReference type="InterPro" id="IPR036890">
    <property type="entry name" value="HATPase_C_sf"/>
</dbReference>
<keyword evidence="8" id="KW-0547">Nucleotide-binding</keyword>
<accession>A0ABV9ELA8</accession>
<evidence type="ECO:0000256" key="3">
    <source>
        <dbReference type="ARBA" id="ARBA00004236"/>
    </source>
</evidence>
<evidence type="ECO:0000256" key="11">
    <source>
        <dbReference type="ARBA" id="ARBA00022989"/>
    </source>
</evidence>
<evidence type="ECO:0000256" key="5">
    <source>
        <dbReference type="ARBA" id="ARBA00022553"/>
    </source>
</evidence>
<evidence type="ECO:0000256" key="4">
    <source>
        <dbReference type="ARBA" id="ARBA00012438"/>
    </source>
</evidence>
<dbReference type="InterPro" id="IPR000014">
    <property type="entry name" value="PAS"/>
</dbReference>
<proteinExistence type="predicted"/>
<dbReference type="SUPFAM" id="SSF55785">
    <property type="entry name" value="PYP-like sensor domain (PAS domain)"/>
    <property type="match status" value="1"/>
</dbReference>
<dbReference type="SUPFAM" id="SSF55874">
    <property type="entry name" value="ATPase domain of HSP90 chaperone/DNA topoisomerase II/histidine kinase"/>
    <property type="match status" value="1"/>
</dbReference>
<dbReference type="RefSeq" id="WP_262844353.1">
    <property type="nucleotide sequence ID" value="NZ_JANZYP010000028.1"/>
</dbReference>
<dbReference type="Pfam" id="PF00989">
    <property type="entry name" value="PAS"/>
    <property type="match status" value="1"/>
</dbReference>
<evidence type="ECO:0000256" key="8">
    <source>
        <dbReference type="ARBA" id="ARBA00022741"/>
    </source>
</evidence>
<sequence>MRAEGEPGTGAGREAARRDGISEVVVSASADGVVAVDGRGVIKLCNPAAESLFARPAGELVGTPFGFPIVAGASTTIDLVLPGGGRRVVEMRVSATTLDGAPLYVAALRDVTRSRHAEREMEAALERQSVLVAMAAHELHSPLATISVLVGVLRDRLTALAEDRRAEIVDRIADRTARLQGLVKKLLVASRIDARGGASASLERVPVLALVVELVGEQDGRAGDVRLSCEPGLVALADRQEFSVMVGNYLENAFAYGRPPVEVSASRRAGWVLLRVRDHGPGVPGAFVPRLFDRFAREPGVERVTEGTGLGLWIVRRLARANGGDAWYEARDGDGARFHLRLRRAPGDPGGRGPEPVRP</sequence>
<dbReference type="InterPro" id="IPR013767">
    <property type="entry name" value="PAS_fold"/>
</dbReference>
<evidence type="ECO:0000256" key="2">
    <source>
        <dbReference type="ARBA" id="ARBA00004141"/>
    </source>
</evidence>
<evidence type="ECO:0000256" key="13">
    <source>
        <dbReference type="ARBA" id="ARBA00023136"/>
    </source>
</evidence>
<dbReference type="Pfam" id="PF02518">
    <property type="entry name" value="HATPase_c"/>
    <property type="match status" value="1"/>
</dbReference>
<evidence type="ECO:0000313" key="17">
    <source>
        <dbReference type="Proteomes" id="UP001595891"/>
    </source>
</evidence>
<dbReference type="SMART" id="SM00387">
    <property type="entry name" value="HATPase_c"/>
    <property type="match status" value="1"/>
</dbReference>
<evidence type="ECO:0000256" key="14">
    <source>
        <dbReference type="ARBA" id="ARBA00039401"/>
    </source>
</evidence>
<dbReference type="InterPro" id="IPR003594">
    <property type="entry name" value="HATPase_dom"/>
</dbReference>
<dbReference type="EC" id="2.7.13.3" evidence="4"/>
<evidence type="ECO:0000256" key="7">
    <source>
        <dbReference type="ARBA" id="ARBA00022692"/>
    </source>
</evidence>
<comment type="subcellular location">
    <subcellularLocation>
        <location evidence="3">Cell membrane</location>
    </subcellularLocation>
    <subcellularLocation>
        <location evidence="2">Membrane</location>
        <topology evidence="2">Multi-pass membrane protein</topology>
    </subcellularLocation>
</comment>
<keyword evidence="11" id="KW-1133">Transmembrane helix</keyword>
<feature type="domain" description="Histidine kinase" evidence="15">
    <location>
        <begin position="134"/>
        <end position="346"/>
    </location>
</feature>
<dbReference type="InterPro" id="IPR003661">
    <property type="entry name" value="HisK_dim/P_dom"/>
</dbReference>
<comment type="catalytic activity">
    <reaction evidence="1">
        <text>ATP + protein L-histidine = ADP + protein N-phospho-L-histidine.</text>
        <dbReference type="EC" id="2.7.13.3"/>
    </reaction>
</comment>
<keyword evidence="6" id="KW-0808">Transferase</keyword>
<organism evidence="16 17">
    <name type="scientific">Sphaerisporangium corydalis</name>
    <dbReference type="NCBI Taxonomy" id="1441875"/>
    <lineage>
        <taxon>Bacteria</taxon>
        <taxon>Bacillati</taxon>
        <taxon>Actinomycetota</taxon>
        <taxon>Actinomycetes</taxon>
        <taxon>Streptosporangiales</taxon>
        <taxon>Streptosporangiaceae</taxon>
        <taxon>Sphaerisporangium</taxon>
    </lineage>
</organism>
<keyword evidence="10 16" id="KW-0067">ATP-binding</keyword>
<dbReference type="PRINTS" id="PR00344">
    <property type="entry name" value="BCTRLSENSOR"/>
</dbReference>
<dbReference type="PANTHER" id="PTHR42878">
    <property type="entry name" value="TWO-COMPONENT HISTIDINE KINASE"/>
    <property type="match status" value="1"/>
</dbReference>
<name>A0ABV9ELA8_9ACTN</name>
<dbReference type="PANTHER" id="PTHR42878:SF7">
    <property type="entry name" value="SENSOR HISTIDINE KINASE GLRK"/>
    <property type="match status" value="1"/>
</dbReference>
<dbReference type="InterPro" id="IPR036097">
    <property type="entry name" value="HisK_dim/P_sf"/>
</dbReference>
<dbReference type="InterPro" id="IPR005467">
    <property type="entry name" value="His_kinase_dom"/>
</dbReference>
<dbReference type="PROSITE" id="PS50109">
    <property type="entry name" value="HIS_KIN"/>
    <property type="match status" value="1"/>
</dbReference>
<gene>
    <name evidence="16" type="ORF">ACFO8L_26035</name>
</gene>
<dbReference type="SUPFAM" id="SSF47384">
    <property type="entry name" value="Homodimeric domain of signal transducing histidine kinase"/>
    <property type="match status" value="1"/>
</dbReference>
<keyword evidence="17" id="KW-1185">Reference proteome</keyword>
<keyword evidence="12" id="KW-0902">Two-component regulatory system</keyword>
<evidence type="ECO:0000256" key="9">
    <source>
        <dbReference type="ARBA" id="ARBA00022777"/>
    </source>
</evidence>
<dbReference type="Gene3D" id="1.10.287.130">
    <property type="match status" value="1"/>
</dbReference>
<evidence type="ECO:0000256" key="10">
    <source>
        <dbReference type="ARBA" id="ARBA00022840"/>
    </source>
</evidence>
<evidence type="ECO:0000256" key="12">
    <source>
        <dbReference type="ARBA" id="ARBA00023012"/>
    </source>
</evidence>
<dbReference type="InterPro" id="IPR050351">
    <property type="entry name" value="BphY/WalK/GraS-like"/>
</dbReference>
<keyword evidence="9" id="KW-0418">Kinase</keyword>
<keyword evidence="7" id="KW-0812">Transmembrane</keyword>
<evidence type="ECO:0000313" key="16">
    <source>
        <dbReference type="EMBL" id="MFC4589573.1"/>
    </source>
</evidence>
<evidence type="ECO:0000256" key="1">
    <source>
        <dbReference type="ARBA" id="ARBA00000085"/>
    </source>
</evidence>
<dbReference type="Gene3D" id="3.30.565.10">
    <property type="entry name" value="Histidine kinase-like ATPase, C-terminal domain"/>
    <property type="match status" value="1"/>
</dbReference>
<dbReference type="CDD" id="cd00130">
    <property type="entry name" value="PAS"/>
    <property type="match status" value="1"/>
</dbReference>
<dbReference type="GO" id="GO:0005524">
    <property type="term" value="F:ATP binding"/>
    <property type="evidence" value="ECO:0007669"/>
    <property type="project" value="UniProtKB-KW"/>
</dbReference>
<reference evidence="17" key="1">
    <citation type="journal article" date="2019" name="Int. J. Syst. Evol. Microbiol.">
        <title>The Global Catalogue of Microorganisms (GCM) 10K type strain sequencing project: providing services to taxonomists for standard genome sequencing and annotation.</title>
        <authorList>
            <consortium name="The Broad Institute Genomics Platform"/>
            <consortium name="The Broad Institute Genome Sequencing Center for Infectious Disease"/>
            <person name="Wu L."/>
            <person name="Ma J."/>
        </authorList>
    </citation>
    <scope>NUCLEOTIDE SEQUENCE [LARGE SCALE GENOMIC DNA]</scope>
    <source>
        <strain evidence="17">CCUG 49560</strain>
    </source>
</reference>
<evidence type="ECO:0000259" key="15">
    <source>
        <dbReference type="PROSITE" id="PS50109"/>
    </source>
</evidence>